<dbReference type="EMBL" id="BLIR01000001">
    <property type="protein sequence ID" value="GFE38079.1"/>
    <property type="molecule type" value="Genomic_DNA"/>
</dbReference>
<gene>
    <name evidence="3" type="ORF">Stube_27520</name>
</gene>
<dbReference type="Gene3D" id="2.80.10.50">
    <property type="match status" value="2"/>
</dbReference>
<dbReference type="Pfam" id="PF14200">
    <property type="entry name" value="RicinB_lectin_2"/>
    <property type="match status" value="1"/>
</dbReference>
<protein>
    <recommendedName>
        <fullName evidence="2">Ricin B lectin domain-containing protein</fullName>
    </recommendedName>
</protein>
<dbReference type="Proteomes" id="UP000431826">
    <property type="component" value="Unassembled WGS sequence"/>
</dbReference>
<dbReference type="OrthoDB" id="3985373at2"/>
<dbReference type="CDD" id="cd00161">
    <property type="entry name" value="beta-trefoil_Ricin-like"/>
    <property type="match status" value="1"/>
</dbReference>
<keyword evidence="1" id="KW-0732">Signal</keyword>
<comment type="caution">
    <text evidence="3">The sequence shown here is derived from an EMBL/GenBank/DDBJ whole genome shotgun (WGS) entry which is preliminary data.</text>
</comment>
<keyword evidence="4" id="KW-1185">Reference proteome</keyword>
<accession>A0A640UQS7</accession>
<dbReference type="InterPro" id="IPR000772">
    <property type="entry name" value="Ricin_B_lectin"/>
</dbReference>
<evidence type="ECO:0000259" key="2">
    <source>
        <dbReference type="Pfam" id="PF14200"/>
    </source>
</evidence>
<feature type="chain" id="PRO_5024988413" description="Ricin B lectin domain-containing protein" evidence="1">
    <location>
        <begin position="38"/>
        <end position="390"/>
    </location>
</feature>
<proteinExistence type="predicted"/>
<dbReference type="PROSITE" id="PS50231">
    <property type="entry name" value="RICIN_B_LECTIN"/>
    <property type="match status" value="1"/>
</dbReference>
<dbReference type="AlphaFoldDB" id="A0A640UQS7"/>
<sequence length="390" mass="41307">MTTEMTPRSPGRRTTATVLAVPVAALGIVLLPPNASAAQADAKSTGEELSVNIATSEEHGSLGLRWGNTYAGGTTYDLWDKNDSAEQKFKIAVNDNGTFRLINSSSGKCLDMSSASHPNDVSESDCGGTDAQNWYLQPTADAATRGGEYVIRHVGDNRCMKPLFSAQRGSIVGVGDCSRGDTTQNWTLSGTEDAKLRTMATVYALQQFDSRSSVIPTAEYKVDSSTAATLGAFRNVEMEGGVSVNGTSDVSDKQVNWSQTSSYTYTAGGSVTTTAGVSFGPKDGPVQGKVDVAIQGNWSNSWRTDTTKGGSDTLHIKPNQYGWFIRAQLMKTVTGTWTITNDLGNTWTGAGTATVPAQDHTDGEKNVSALLACTSDSAMQVCKDHDPGRP</sequence>
<evidence type="ECO:0000313" key="4">
    <source>
        <dbReference type="Proteomes" id="UP000431826"/>
    </source>
</evidence>
<name>A0A640UQS7_9ACTN</name>
<evidence type="ECO:0000313" key="3">
    <source>
        <dbReference type="EMBL" id="GFE38079.1"/>
    </source>
</evidence>
<organism evidence="3 4">
    <name type="scientific">Streptomyces tubercidicus</name>
    <dbReference type="NCBI Taxonomy" id="47759"/>
    <lineage>
        <taxon>Bacteria</taxon>
        <taxon>Bacillati</taxon>
        <taxon>Actinomycetota</taxon>
        <taxon>Actinomycetes</taxon>
        <taxon>Kitasatosporales</taxon>
        <taxon>Streptomycetaceae</taxon>
        <taxon>Streptomyces</taxon>
    </lineage>
</organism>
<evidence type="ECO:0000256" key="1">
    <source>
        <dbReference type="SAM" id="SignalP"/>
    </source>
</evidence>
<dbReference type="InterPro" id="IPR035992">
    <property type="entry name" value="Ricin_B-like_lectins"/>
</dbReference>
<reference evidence="3 4" key="1">
    <citation type="submission" date="2019-12" db="EMBL/GenBank/DDBJ databases">
        <title>Whole genome shotgun sequence of Streptomyces tubercidicus NBRC 13090.</title>
        <authorList>
            <person name="Ichikawa N."/>
            <person name="Kimura A."/>
            <person name="Kitahashi Y."/>
            <person name="Komaki H."/>
            <person name="Tamura T."/>
        </authorList>
    </citation>
    <scope>NUCLEOTIDE SEQUENCE [LARGE SCALE GENOMIC DNA]</scope>
    <source>
        <strain evidence="3 4">NBRC 13090</strain>
    </source>
</reference>
<dbReference type="RefSeq" id="WP_159743979.1">
    <property type="nucleotide sequence ID" value="NZ_BLIR01000001.1"/>
</dbReference>
<dbReference type="GeneID" id="96283871"/>
<feature type="domain" description="Ricin B lectin" evidence="2">
    <location>
        <begin position="86"/>
        <end position="160"/>
    </location>
</feature>
<feature type="signal peptide" evidence="1">
    <location>
        <begin position="1"/>
        <end position="37"/>
    </location>
</feature>
<dbReference type="SUPFAM" id="SSF50370">
    <property type="entry name" value="Ricin B-like lectins"/>
    <property type="match status" value="1"/>
</dbReference>